<dbReference type="NCBIfam" id="TIGR04131">
    <property type="entry name" value="Bac_Flav_CTERM"/>
    <property type="match status" value="1"/>
</dbReference>
<feature type="compositionally biased region" description="Polar residues" evidence="1">
    <location>
        <begin position="126"/>
        <end position="139"/>
    </location>
</feature>
<dbReference type="HOGENOM" id="CLU_011210_0_0_10"/>
<dbReference type="Pfam" id="PF13585">
    <property type="entry name" value="CHU_C"/>
    <property type="match status" value="1"/>
</dbReference>
<dbReference type="STRING" id="926559.JoomaDRAFT_0181"/>
<name>I3C0U8_9FLAO</name>
<sequence length="719" mass="79233">MLAPKKYLFILFLFFLIDFISAQTVNKLPNDCVNAITVCGGGIFTSNANGSGIQEINTTNSCNSEEHNSVWLKISIIQAGTLGFTLTPSSSKLEVDYDFFVYGPSATCGNIGQAIRCSTTNPLAAGQTSNSTGMNGSESDASEGPGESGNGFVKWLNVAVGDSYFIVIDRPIGDGGFDLQWTGSATTGKSPFPPAPTANKILNKKECTIDGKFDFDLNTYKNQINSDSNNTVDFFASLNDASDNINPIPNTQNISEEEKTIYSRVTNPNGCFDITDFKISAYKEPIFNNNTLVQCDLDNNSTDKTTSFNLTQAEAQGINNNPDYSMFYYKSIADRNSGGSIINPENFTAKDGETIYVKVINKNGCEAEGEIKLKVNPTLAGLDKIGPFYVCANNESSITPEGTFDLKYIKDTHFKNLDIALYNSLNDASLELNKITSDQITTASKTIYARIEKNNECQDVKQFDLVVNKKPIVNLPNPLPLICLNDPEAFITAESGFDEYKWVKIDDTGNETTVGTSRNVTITSPGNYKLILKNIYSDAAGVIQNECSNFKTFTINTSNIATFTPDPEVEDIYENNRVTVFVEGKGDYLYAIEDIVGPYQTSNVFENVPKGFATIYVRDKNGCGTVSKTISIIGYDKFFTPNNDNHNDYWRISGINSSTQSGSYVFIFDKYGKLVKQLNPLSRGWDGTFNGIPLPASDYWFRVKLDDGRDFKGHFTLKR</sequence>
<accession>I3C0U8</accession>
<dbReference type="InterPro" id="IPR026341">
    <property type="entry name" value="T9SS_type_B"/>
</dbReference>
<feature type="region of interest" description="Disordered" evidence="1">
    <location>
        <begin position="126"/>
        <end position="147"/>
    </location>
</feature>
<protein>
    <recommendedName>
        <fullName evidence="4">Gliding motility-associated C-terminal domain-containing protein</fullName>
    </recommendedName>
</protein>
<dbReference type="OrthoDB" id="9765926at2"/>
<dbReference type="eggNOG" id="COG3291">
    <property type="taxonomic scope" value="Bacteria"/>
</dbReference>
<evidence type="ECO:0000256" key="1">
    <source>
        <dbReference type="SAM" id="MobiDB-lite"/>
    </source>
</evidence>
<gene>
    <name evidence="2" type="ORF">JoomaDRAFT_0181</name>
</gene>
<dbReference type="EMBL" id="JH651380">
    <property type="protein sequence ID" value="EIJ37241.1"/>
    <property type="molecule type" value="Genomic_DNA"/>
</dbReference>
<dbReference type="RefSeq" id="WP_008616001.1">
    <property type="nucleotide sequence ID" value="NZ_JH651380.1"/>
</dbReference>
<dbReference type="AlphaFoldDB" id="I3C0U8"/>
<reference evidence="2 3" key="1">
    <citation type="submission" date="2012-02" db="EMBL/GenBank/DDBJ databases">
        <title>Improved High-Quality Draft genome of Joostella marina DSM 19592.</title>
        <authorList>
            <consortium name="US DOE Joint Genome Institute (JGI-PGF)"/>
            <person name="Lucas S."/>
            <person name="Copeland A."/>
            <person name="Lapidus A."/>
            <person name="Bruce D."/>
            <person name="Goodwin L."/>
            <person name="Pitluck S."/>
            <person name="Peters L."/>
            <person name="Chertkov O."/>
            <person name="Ovchinnikova G."/>
            <person name="Kyrpides N."/>
            <person name="Mavromatis K."/>
            <person name="Detter J.C."/>
            <person name="Han C."/>
            <person name="Land M."/>
            <person name="Hauser L."/>
            <person name="Markowitz V."/>
            <person name="Cheng J.-F."/>
            <person name="Hugenholtz P."/>
            <person name="Woyke T."/>
            <person name="Wu D."/>
            <person name="Tindall B."/>
            <person name="Brambilla E."/>
            <person name="Klenk H.-P."/>
            <person name="Eisen J.A."/>
        </authorList>
    </citation>
    <scope>NUCLEOTIDE SEQUENCE [LARGE SCALE GENOMIC DNA]</scope>
    <source>
        <strain evidence="2 3">DSM 19592</strain>
    </source>
</reference>
<evidence type="ECO:0000313" key="2">
    <source>
        <dbReference type="EMBL" id="EIJ37241.1"/>
    </source>
</evidence>
<dbReference type="eggNOG" id="COG3391">
    <property type="taxonomic scope" value="Bacteria"/>
</dbReference>
<evidence type="ECO:0008006" key="4">
    <source>
        <dbReference type="Google" id="ProtNLM"/>
    </source>
</evidence>
<dbReference type="Proteomes" id="UP000004690">
    <property type="component" value="Unassembled WGS sequence"/>
</dbReference>
<organism evidence="2 3">
    <name type="scientific">Galbibacter orientalis DSM 19592</name>
    <dbReference type="NCBI Taxonomy" id="926559"/>
    <lineage>
        <taxon>Bacteria</taxon>
        <taxon>Pseudomonadati</taxon>
        <taxon>Bacteroidota</taxon>
        <taxon>Flavobacteriia</taxon>
        <taxon>Flavobacteriales</taxon>
        <taxon>Flavobacteriaceae</taxon>
        <taxon>Galbibacter</taxon>
    </lineage>
</organism>
<evidence type="ECO:0000313" key="3">
    <source>
        <dbReference type="Proteomes" id="UP000004690"/>
    </source>
</evidence>
<proteinExistence type="predicted"/>
<keyword evidence="3" id="KW-1185">Reference proteome</keyword>